<accession>A0A1X0P8W6</accession>
<gene>
    <name evidence="2" type="ORF">TM35_000023990</name>
</gene>
<evidence type="ECO:0000313" key="2">
    <source>
        <dbReference type="EMBL" id="ORC93073.1"/>
    </source>
</evidence>
<dbReference type="GeneID" id="39981497"/>
<dbReference type="RefSeq" id="XP_028887139.1">
    <property type="nucleotide sequence ID" value="XM_029021717.1"/>
</dbReference>
<feature type="region of interest" description="Disordered" evidence="1">
    <location>
        <begin position="72"/>
        <end position="103"/>
    </location>
</feature>
<dbReference type="AlphaFoldDB" id="A0A1X0P8W6"/>
<feature type="region of interest" description="Disordered" evidence="1">
    <location>
        <begin position="1"/>
        <end position="41"/>
    </location>
</feature>
<evidence type="ECO:0000313" key="3">
    <source>
        <dbReference type="Proteomes" id="UP000192257"/>
    </source>
</evidence>
<dbReference type="Proteomes" id="UP000192257">
    <property type="component" value="Unassembled WGS sequence"/>
</dbReference>
<dbReference type="VEuPathDB" id="TriTrypDB:TM35_000023990"/>
<evidence type="ECO:0000256" key="1">
    <source>
        <dbReference type="SAM" id="MobiDB-lite"/>
    </source>
</evidence>
<feature type="compositionally biased region" description="Basic and acidic residues" evidence="1">
    <location>
        <begin position="15"/>
        <end position="26"/>
    </location>
</feature>
<dbReference type="EMBL" id="NBCO01000002">
    <property type="protein sequence ID" value="ORC93073.1"/>
    <property type="molecule type" value="Genomic_DNA"/>
</dbReference>
<comment type="caution">
    <text evidence="2">The sequence shown here is derived from an EMBL/GenBank/DDBJ whole genome shotgun (WGS) entry which is preliminary data.</text>
</comment>
<reference evidence="2 3" key="1">
    <citation type="submission" date="2017-03" db="EMBL/GenBank/DDBJ databases">
        <title>An alternative strategy for trypanosome survival in the mammalian bloodstream revealed through genome and transcriptome analysis of the ubiquitous bovine parasite Trypanosoma (Megatrypanum) theileri.</title>
        <authorList>
            <person name="Kelly S."/>
            <person name="Ivens A."/>
            <person name="Mott A."/>
            <person name="O'Neill E."/>
            <person name="Emms D."/>
            <person name="Macleod O."/>
            <person name="Voorheis P."/>
            <person name="Matthews J."/>
            <person name="Matthews K."/>
            <person name="Carrington M."/>
        </authorList>
    </citation>
    <scope>NUCLEOTIDE SEQUENCE [LARGE SCALE GENOMIC DNA]</scope>
    <source>
        <strain evidence="2">Edinburgh</strain>
    </source>
</reference>
<protein>
    <submittedName>
        <fullName evidence="2">Uncharacterized protein</fullName>
    </submittedName>
</protein>
<sequence length="103" mass="11815">MIFQASRFSASGREIPLEPRRSEARRSHTNPTDDAVEWSSNTECPSHSQCTHNDSLTCSCQRGTTAFTKMYTKSPTYRERKRKTQKKNNNNRIPTAHKALTIQ</sequence>
<keyword evidence="3" id="KW-1185">Reference proteome</keyword>
<organism evidence="2 3">
    <name type="scientific">Trypanosoma theileri</name>
    <dbReference type="NCBI Taxonomy" id="67003"/>
    <lineage>
        <taxon>Eukaryota</taxon>
        <taxon>Discoba</taxon>
        <taxon>Euglenozoa</taxon>
        <taxon>Kinetoplastea</taxon>
        <taxon>Metakinetoplastina</taxon>
        <taxon>Trypanosomatida</taxon>
        <taxon>Trypanosomatidae</taxon>
        <taxon>Trypanosoma</taxon>
    </lineage>
</organism>
<name>A0A1X0P8W6_9TRYP</name>
<proteinExistence type="predicted"/>